<reference evidence="1 2" key="1">
    <citation type="submission" date="2016-04" db="EMBL/GenBank/DDBJ databases">
        <title>ATOL: Assembling a taxonomically balanced genome-scale reconstruction of the evolutionary history of the Enterobacteriaceae.</title>
        <authorList>
            <person name="Plunkett G.III."/>
            <person name="Neeno-Eckwall E.C."/>
            <person name="Glasner J.D."/>
            <person name="Perna N.T."/>
        </authorList>
    </citation>
    <scope>NUCLEOTIDE SEQUENCE [LARGE SCALE GENOMIC DNA]</scope>
    <source>
        <strain evidence="1 2">ATCC 35613</strain>
    </source>
</reference>
<gene>
    <name evidence="1" type="ORF">M998_3822</name>
</gene>
<evidence type="ECO:0000313" key="2">
    <source>
        <dbReference type="Proteomes" id="UP000078224"/>
    </source>
</evidence>
<protein>
    <recommendedName>
        <fullName evidence="3">Lipoprotein</fullName>
    </recommendedName>
</protein>
<keyword evidence="2" id="KW-1185">Reference proteome</keyword>
<evidence type="ECO:0000313" key="1">
    <source>
        <dbReference type="EMBL" id="OAT46734.1"/>
    </source>
</evidence>
<dbReference type="PATRIC" id="fig|1354272.4.peg.3911"/>
<proteinExistence type="predicted"/>
<dbReference type="EMBL" id="LXEW01000054">
    <property type="protein sequence ID" value="OAT46734.1"/>
    <property type="molecule type" value="Genomic_DNA"/>
</dbReference>
<dbReference type="AlphaFoldDB" id="A0A1B7JGI7"/>
<dbReference type="Proteomes" id="UP000078224">
    <property type="component" value="Unassembled WGS sequence"/>
</dbReference>
<sequence>MKKLKYAIFAGIVALIVACKSPVTVTHEVCEGLFIVTQSDTNEFKQQHCMK</sequence>
<organism evidence="1 2">
    <name type="scientific">Providencia heimbachae ATCC 35613</name>
    <dbReference type="NCBI Taxonomy" id="1354272"/>
    <lineage>
        <taxon>Bacteria</taxon>
        <taxon>Pseudomonadati</taxon>
        <taxon>Pseudomonadota</taxon>
        <taxon>Gammaproteobacteria</taxon>
        <taxon>Enterobacterales</taxon>
        <taxon>Morganellaceae</taxon>
        <taxon>Providencia</taxon>
    </lineage>
</organism>
<name>A0A1B7JGI7_9GAMM</name>
<dbReference type="RefSeq" id="WP_156510947.1">
    <property type="nucleotide sequence ID" value="NZ_LXEW01000054.1"/>
</dbReference>
<accession>A0A1B7JGI7</accession>
<evidence type="ECO:0008006" key="3">
    <source>
        <dbReference type="Google" id="ProtNLM"/>
    </source>
</evidence>
<dbReference type="PROSITE" id="PS51257">
    <property type="entry name" value="PROKAR_LIPOPROTEIN"/>
    <property type="match status" value="1"/>
</dbReference>
<comment type="caution">
    <text evidence="1">The sequence shown here is derived from an EMBL/GenBank/DDBJ whole genome shotgun (WGS) entry which is preliminary data.</text>
</comment>